<keyword evidence="4" id="KW-0804">Transcription</keyword>
<evidence type="ECO:0000259" key="5">
    <source>
        <dbReference type="PROSITE" id="PS50931"/>
    </source>
</evidence>
<evidence type="ECO:0000256" key="1">
    <source>
        <dbReference type="ARBA" id="ARBA00009437"/>
    </source>
</evidence>
<dbReference type="PANTHER" id="PTHR30346:SF17">
    <property type="entry name" value="LYSR FAMILY TRANSCRIPTIONAL REGULATOR"/>
    <property type="match status" value="1"/>
</dbReference>
<accession>A0ABW8ZEV7</accession>
<dbReference type="Pfam" id="PF00126">
    <property type="entry name" value="HTH_1"/>
    <property type="match status" value="1"/>
</dbReference>
<dbReference type="PANTHER" id="PTHR30346">
    <property type="entry name" value="TRANSCRIPTIONAL DUAL REGULATOR HCAR-RELATED"/>
    <property type="match status" value="1"/>
</dbReference>
<dbReference type="Pfam" id="PF03466">
    <property type="entry name" value="LysR_substrate"/>
    <property type="match status" value="1"/>
</dbReference>
<evidence type="ECO:0000313" key="6">
    <source>
        <dbReference type="EMBL" id="MFL9881090.1"/>
    </source>
</evidence>
<evidence type="ECO:0000313" key="7">
    <source>
        <dbReference type="Proteomes" id="UP001629214"/>
    </source>
</evidence>
<dbReference type="SUPFAM" id="SSF46785">
    <property type="entry name" value="Winged helix' DNA-binding domain"/>
    <property type="match status" value="1"/>
</dbReference>
<sequence>MISFKQLRYFVEIVAAGSYTRASERLYIAQSALSRQIKELESDMDVVLLRRDAKQVELTLAGQEFYDKARKILEDLEHAISQARYIDKGERGAIRLLHSSSVPLSPPLGPCLNTVLEGFPGVTLEISQASSEHQALEVEEGRADLGLARIPILRKHPHLETVTLFQEKLVVAVSLQHPLAQHSVIDIAALRDELFVSTPHRDRGGLSYLVAERCIAHGFFPKPARATSRKASLLSLVNANFGIAIVPDSMRAIAVAGVHFIDLKEEDFQSAVVLMHRRGASVMVDQFVQAFIAAIARPSTSPQLATST</sequence>
<comment type="similarity">
    <text evidence="1">Belongs to the LysR transcriptional regulatory family.</text>
</comment>
<dbReference type="Proteomes" id="UP001629214">
    <property type="component" value="Unassembled WGS sequence"/>
</dbReference>
<dbReference type="PROSITE" id="PS50931">
    <property type="entry name" value="HTH_LYSR"/>
    <property type="match status" value="1"/>
</dbReference>
<name>A0ABW8ZEV7_9BURK</name>
<dbReference type="InterPro" id="IPR000847">
    <property type="entry name" value="LysR_HTH_N"/>
</dbReference>
<dbReference type="CDD" id="cd08414">
    <property type="entry name" value="PBP2_LTTR_aromatics_like"/>
    <property type="match status" value="1"/>
</dbReference>
<gene>
    <name evidence="6" type="ORF">PQR63_22010</name>
</gene>
<keyword evidence="7" id="KW-1185">Reference proteome</keyword>
<proteinExistence type="inferred from homology"/>
<keyword evidence="2" id="KW-0805">Transcription regulation</keyword>
<evidence type="ECO:0000256" key="2">
    <source>
        <dbReference type="ARBA" id="ARBA00023015"/>
    </source>
</evidence>
<dbReference type="InterPro" id="IPR036390">
    <property type="entry name" value="WH_DNA-bd_sf"/>
</dbReference>
<dbReference type="Gene3D" id="3.40.190.10">
    <property type="entry name" value="Periplasmic binding protein-like II"/>
    <property type="match status" value="2"/>
</dbReference>
<dbReference type="RefSeq" id="WP_408170166.1">
    <property type="nucleotide sequence ID" value="NZ_JAQQFR010000018.1"/>
</dbReference>
<evidence type="ECO:0000256" key="3">
    <source>
        <dbReference type="ARBA" id="ARBA00023125"/>
    </source>
</evidence>
<dbReference type="EMBL" id="JAQQFR010000018">
    <property type="protein sequence ID" value="MFL9881090.1"/>
    <property type="molecule type" value="Genomic_DNA"/>
</dbReference>
<dbReference type="PRINTS" id="PR00039">
    <property type="entry name" value="HTHLYSR"/>
</dbReference>
<keyword evidence="3" id="KW-0238">DNA-binding</keyword>
<dbReference type="SUPFAM" id="SSF53850">
    <property type="entry name" value="Periplasmic binding protein-like II"/>
    <property type="match status" value="1"/>
</dbReference>
<reference evidence="6 7" key="1">
    <citation type="journal article" date="2024" name="Chem. Sci.">
        <title>Discovery of megapolipeptins by genome mining of a Burkholderiales bacteria collection.</title>
        <authorList>
            <person name="Paulo B.S."/>
            <person name="Recchia M.J.J."/>
            <person name="Lee S."/>
            <person name="Fergusson C.H."/>
            <person name="Romanowski S.B."/>
            <person name="Hernandez A."/>
            <person name="Krull N."/>
            <person name="Liu D.Y."/>
            <person name="Cavanagh H."/>
            <person name="Bos A."/>
            <person name="Gray C.A."/>
            <person name="Murphy B.T."/>
            <person name="Linington R.G."/>
            <person name="Eustaquio A.S."/>
        </authorList>
    </citation>
    <scope>NUCLEOTIDE SEQUENCE [LARGE SCALE GENOMIC DNA]</scope>
    <source>
        <strain evidence="6 7">RL21-008-BIB-B</strain>
    </source>
</reference>
<organism evidence="6 7">
    <name type="scientific">Herbaspirillum rhizosphaerae</name>
    <dbReference type="NCBI Taxonomy" id="346179"/>
    <lineage>
        <taxon>Bacteria</taxon>
        <taxon>Pseudomonadati</taxon>
        <taxon>Pseudomonadota</taxon>
        <taxon>Betaproteobacteria</taxon>
        <taxon>Burkholderiales</taxon>
        <taxon>Oxalobacteraceae</taxon>
        <taxon>Herbaspirillum</taxon>
    </lineage>
</organism>
<evidence type="ECO:0000256" key="4">
    <source>
        <dbReference type="ARBA" id="ARBA00023163"/>
    </source>
</evidence>
<comment type="caution">
    <text evidence="6">The sequence shown here is derived from an EMBL/GenBank/DDBJ whole genome shotgun (WGS) entry which is preliminary data.</text>
</comment>
<protein>
    <submittedName>
        <fullName evidence="6">LysR substrate-binding domain-containing protein</fullName>
    </submittedName>
</protein>
<dbReference type="InterPro" id="IPR005119">
    <property type="entry name" value="LysR_subst-bd"/>
</dbReference>
<dbReference type="Gene3D" id="1.10.10.10">
    <property type="entry name" value="Winged helix-like DNA-binding domain superfamily/Winged helix DNA-binding domain"/>
    <property type="match status" value="1"/>
</dbReference>
<feature type="domain" description="HTH lysR-type" evidence="5">
    <location>
        <begin position="2"/>
        <end position="59"/>
    </location>
</feature>
<dbReference type="InterPro" id="IPR036388">
    <property type="entry name" value="WH-like_DNA-bd_sf"/>
</dbReference>